<evidence type="ECO:0000313" key="13">
    <source>
        <dbReference type="Proteomes" id="UP000054623"/>
    </source>
</evidence>
<evidence type="ECO:0000256" key="1">
    <source>
        <dbReference type="ARBA" id="ARBA00001966"/>
    </source>
</evidence>
<keyword evidence="7" id="KW-0249">Electron transport</keyword>
<dbReference type="InterPro" id="IPR017896">
    <property type="entry name" value="4Fe4S_Fe-S-bd"/>
</dbReference>
<evidence type="ECO:0000256" key="8">
    <source>
        <dbReference type="ARBA" id="ARBA00023004"/>
    </source>
</evidence>
<evidence type="ECO:0000256" key="2">
    <source>
        <dbReference type="ARBA" id="ARBA00003584"/>
    </source>
</evidence>
<dbReference type="Proteomes" id="UP000054623">
    <property type="component" value="Unassembled WGS sequence"/>
</dbReference>
<evidence type="ECO:0000256" key="9">
    <source>
        <dbReference type="ARBA" id="ARBA00023014"/>
    </source>
</evidence>
<gene>
    <name evidence="12" type="ORF">AT727_15165</name>
    <name evidence="11" type="ORF">DPCES_0280</name>
</gene>
<dbReference type="SUPFAM" id="SSF54862">
    <property type="entry name" value="4Fe-4S ferredoxins"/>
    <property type="match status" value="1"/>
</dbReference>
<dbReference type="PROSITE" id="PS51379">
    <property type="entry name" value="4FE4S_FER_2"/>
    <property type="match status" value="3"/>
</dbReference>
<evidence type="ECO:0000313" key="11">
    <source>
        <dbReference type="EMBL" id="CDX00167.1"/>
    </source>
</evidence>
<comment type="cofactor">
    <cofactor evidence="1">
        <name>[4Fe-4S] cluster</name>
        <dbReference type="ChEBI" id="CHEBI:49883"/>
    </cofactor>
</comment>
<feature type="domain" description="4Fe-4S ferredoxin-type" evidence="10">
    <location>
        <begin position="91"/>
        <end position="120"/>
    </location>
</feature>
<dbReference type="InterPro" id="IPR017900">
    <property type="entry name" value="4Fe4S_Fe_S_CS"/>
</dbReference>
<dbReference type="EMBL" id="LK996017">
    <property type="protein sequence ID" value="CDX00167.1"/>
    <property type="molecule type" value="Genomic_DNA"/>
</dbReference>
<reference evidence="12 13" key="2">
    <citation type="submission" date="2015-12" db="EMBL/GenBank/DDBJ databases">
        <title>Draft Genome Sequence of Desulfitobacterium hafniense Strain DH, a Sulfate-reducing Bacterium Isolated from Paddy Soils.</title>
        <authorList>
            <person name="Bao P."/>
            <person name="Zhang X."/>
            <person name="Li G."/>
        </authorList>
    </citation>
    <scope>NUCLEOTIDE SEQUENCE [LARGE SCALE GENOMIC DNA]</scope>
    <source>
        <strain evidence="12 13">DH</strain>
    </source>
</reference>
<keyword evidence="4" id="KW-0004">4Fe-4S</keyword>
<organism evidence="11">
    <name type="scientific">Desulfitobacterium hafniense</name>
    <name type="common">Desulfitobacterium frappieri</name>
    <dbReference type="NCBI Taxonomy" id="49338"/>
    <lineage>
        <taxon>Bacteria</taxon>
        <taxon>Bacillati</taxon>
        <taxon>Bacillota</taxon>
        <taxon>Clostridia</taxon>
        <taxon>Eubacteriales</taxon>
        <taxon>Desulfitobacteriaceae</taxon>
        <taxon>Desulfitobacterium</taxon>
    </lineage>
</organism>
<proteinExistence type="predicted"/>
<keyword evidence="3" id="KW-0813">Transport</keyword>
<dbReference type="Gene3D" id="3.30.70.20">
    <property type="match status" value="2"/>
</dbReference>
<evidence type="ECO:0000256" key="7">
    <source>
        <dbReference type="ARBA" id="ARBA00022982"/>
    </source>
</evidence>
<dbReference type="EMBL" id="LOCK01000002">
    <property type="protein sequence ID" value="KTE93349.1"/>
    <property type="molecule type" value="Genomic_DNA"/>
</dbReference>
<dbReference type="GO" id="GO:0046872">
    <property type="term" value="F:metal ion binding"/>
    <property type="evidence" value="ECO:0007669"/>
    <property type="project" value="UniProtKB-KW"/>
</dbReference>
<dbReference type="PANTHER" id="PTHR43177:SF5">
    <property type="entry name" value="ANAEROBIC DIMETHYL SULFOXIDE REDUCTASE CHAIN B-RELATED"/>
    <property type="match status" value="1"/>
</dbReference>
<dbReference type="Pfam" id="PF13247">
    <property type="entry name" value="Fer4_11"/>
    <property type="match status" value="1"/>
</dbReference>
<dbReference type="CDD" id="cd16371">
    <property type="entry name" value="DMSOR_beta_like"/>
    <property type="match status" value="1"/>
</dbReference>
<keyword evidence="5" id="KW-0479">Metal-binding</keyword>
<protein>
    <submittedName>
        <fullName evidence="12">4Fe-4S ferredoxin</fullName>
    </submittedName>
    <submittedName>
        <fullName evidence="11">Anaerobic dimethyl sulfoxide reductase chain B</fullName>
    </submittedName>
</protein>
<dbReference type="AlphaFoldDB" id="A0A098AVN9"/>
<keyword evidence="8" id="KW-0408">Iron</keyword>
<accession>A0A098AVN9</accession>
<dbReference type="PATRIC" id="fig|49338.4.peg.298"/>
<dbReference type="NCBIfam" id="TIGR02951">
    <property type="entry name" value="DMSO_dmsB"/>
    <property type="match status" value="1"/>
</dbReference>
<name>A0A098AVN9_DESHA</name>
<dbReference type="PANTHER" id="PTHR43177">
    <property type="entry name" value="PROTEIN NRFC"/>
    <property type="match status" value="1"/>
</dbReference>
<keyword evidence="9" id="KW-0411">Iron-sulfur</keyword>
<keyword evidence="6" id="KW-0677">Repeat</keyword>
<evidence type="ECO:0000256" key="4">
    <source>
        <dbReference type="ARBA" id="ARBA00022485"/>
    </source>
</evidence>
<evidence type="ECO:0000313" key="12">
    <source>
        <dbReference type="EMBL" id="KTE93349.1"/>
    </source>
</evidence>
<evidence type="ECO:0000256" key="5">
    <source>
        <dbReference type="ARBA" id="ARBA00022723"/>
    </source>
</evidence>
<dbReference type="InterPro" id="IPR050954">
    <property type="entry name" value="ET_IronSulfur_Cluster-Binding"/>
</dbReference>
<dbReference type="RefSeq" id="WP_005814880.1">
    <property type="nucleotide sequence ID" value="NZ_CABKQQ010000054.1"/>
</dbReference>
<comment type="function">
    <text evidence="2">Electron transfer subunit of the terminal reductase during anaerobic growth on various sulfoxide and N-oxide compounds.</text>
</comment>
<feature type="domain" description="4Fe-4S ferredoxin-type" evidence="10">
    <location>
        <begin position="5"/>
        <end position="35"/>
    </location>
</feature>
<evidence type="ECO:0000259" key="10">
    <source>
        <dbReference type="PROSITE" id="PS51379"/>
    </source>
</evidence>
<dbReference type="GO" id="GO:0051539">
    <property type="term" value="F:4 iron, 4 sulfur cluster binding"/>
    <property type="evidence" value="ECO:0007669"/>
    <property type="project" value="UniProtKB-KW"/>
</dbReference>
<feature type="domain" description="4Fe-4S ferredoxin-type" evidence="10">
    <location>
        <begin position="59"/>
        <end position="89"/>
    </location>
</feature>
<evidence type="ECO:0000256" key="6">
    <source>
        <dbReference type="ARBA" id="ARBA00022737"/>
    </source>
</evidence>
<dbReference type="PROSITE" id="PS00198">
    <property type="entry name" value="4FE4S_FER_1"/>
    <property type="match status" value="1"/>
</dbReference>
<dbReference type="InterPro" id="IPR014297">
    <property type="entry name" value="DMSO_DmsB"/>
</dbReference>
<reference evidence="11" key="1">
    <citation type="submission" date="2014-07" db="EMBL/GenBank/DDBJ databases">
        <authorList>
            <person name="Hornung V.Bastian."/>
        </authorList>
    </citation>
    <scope>NUCLEOTIDE SEQUENCE</scope>
    <source>
        <strain evidence="11">PCE-S</strain>
    </source>
</reference>
<dbReference type="OrthoDB" id="9810688at2"/>
<sequence length="190" mass="21077">MAKQYGFYMDQSNCIGCFTCQIACKDKNDLEVGQCWRKVHEFQGGDTILEGGVYRSNVFAYWLSMSCNHCQEPKCVQNCPAGAMYKREEDGIVLVDQNKCLGCGYCTWSCPYGAPKLAGKTVSKCNFCIDLLEQGKNPACVDACIMRVIEFGPIDELRAKYGNVDEVKGLPSAQITKPCIVISPHKKAIE</sequence>
<evidence type="ECO:0000256" key="3">
    <source>
        <dbReference type="ARBA" id="ARBA00022448"/>
    </source>
</evidence>